<dbReference type="PANTHER" id="PTHR48041">
    <property type="entry name" value="ABC TRANSPORTER G FAMILY MEMBER 28"/>
    <property type="match status" value="1"/>
</dbReference>
<dbReference type="SMART" id="SM00382">
    <property type="entry name" value="AAA"/>
    <property type="match status" value="1"/>
</dbReference>
<name>A0A0D3IPF2_EMIH1</name>
<dbReference type="InterPro" id="IPR003593">
    <property type="entry name" value="AAA+_ATPase"/>
</dbReference>
<comment type="subcellular location">
    <subcellularLocation>
        <location evidence="1">Membrane</location>
        <topology evidence="1">Multi-pass membrane protein</topology>
    </subcellularLocation>
</comment>
<dbReference type="HOGENOM" id="CLU_000604_57_9_1"/>
<dbReference type="Pfam" id="PF00005">
    <property type="entry name" value="ABC_tran"/>
    <property type="match status" value="1"/>
</dbReference>
<dbReference type="Gene3D" id="3.40.50.300">
    <property type="entry name" value="P-loop containing nucleotide triphosphate hydrolases"/>
    <property type="match status" value="1"/>
</dbReference>
<evidence type="ECO:0000256" key="3">
    <source>
        <dbReference type="ARBA" id="ARBA00022692"/>
    </source>
</evidence>
<keyword evidence="2" id="KW-0813">Transport</keyword>
<dbReference type="InterPro" id="IPR013525">
    <property type="entry name" value="ABC2_TM"/>
</dbReference>
<evidence type="ECO:0000313" key="10">
    <source>
        <dbReference type="EnsemblProtists" id="EOD13137"/>
    </source>
</evidence>
<dbReference type="GO" id="GO:0016020">
    <property type="term" value="C:membrane"/>
    <property type="evidence" value="ECO:0007669"/>
    <property type="project" value="UniProtKB-SubCell"/>
</dbReference>
<sequence length="562" mass="57888">MLIGVALLASASLWSRSPPSAPSLAGLAEEFTSPSPAGLAEEKTAPGVYFEGLTFSTGGEKGKTILHGCSGEAAPGRMLAIMGPSGSGKTTLLNALAGQLKAGPKATLTGRLTVGGDLCGGAGEVSGLRVAYVRQEDVFYTQMTAPSSLPRASAPLHANRLMHPSPAAARLDLGRAADTIVGDGKRRGISGGGGTLSGRGISGGERKRLAIGCELLSDPRLLFLDEPTSGLDAFAAQQVVTSLRRLASEGTTVLLSIHQPRGSIFALFDDLLLLSRGTVMYCGAAASAASHFAQLGHKCPAGISAAEHVVDIISTGYEPAAAADRLGSFERAAAAAARTAARRRAGGGGGALAVGARHAGRAVGRAGRVAGRAAASGATQFGLLLRRAWREVARSRGALAIKVVQQLMIAVIYGGAAWASTRRVYTRSALGLFIGAVAPTTDTALALFPPFLVLMIVFNGFNIAEESTPRALRWIPKVSFIRWCSEGLAVNEFSGLRFSCKGARGPCCETGEQALERVSFGGSTVRGAAVAQAKLVGGLYVATLLVLRRSSPKFLRVEPCQA</sequence>
<feature type="signal peptide" evidence="8">
    <location>
        <begin position="1"/>
        <end position="15"/>
    </location>
</feature>
<dbReference type="Pfam" id="PF19055">
    <property type="entry name" value="ABC2_membrane_7"/>
    <property type="match status" value="1"/>
</dbReference>
<dbReference type="InterPro" id="IPR027417">
    <property type="entry name" value="P-loop_NTPase"/>
</dbReference>
<evidence type="ECO:0000256" key="6">
    <source>
        <dbReference type="ARBA" id="ARBA00022989"/>
    </source>
</evidence>
<dbReference type="SUPFAM" id="SSF52540">
    <property type="entry name" value="P-loop containing nucleoside triphosphate hydrolases"/>
    <property type="match status" value="1"/>
</dbReference>
<reference evidence="11" key="1">
    <citation type="journal article" date="2013" name="Nature">
        <title>Pan genome of the phytoplankton Emiliania underpins its global distribution.</title>
        <authorList>
            <person name="Read B.A."/>
            <person name="Kegel J."/>
            <person name="Klute M.J."/>
            <person name="Kuo A."/>
            <person name="Lefebvre S.C."/>
            <person name="Maumus F."/>
            <person name="Mayer C."/>
            <person name="Miller J."/>
            <person name="Monier A."/>
            <person name="Salamov A."/>
            <person name="Young J."/>
            <person name="Aguilar M."/>
            <person name="Claverie J.M."/>
            <person name="Frickenhaus S."/>
            <person name="Gonzalez K."/>
            <person name="Herman E.K."/>
            <person name="Lin Y.C."/>
            <person name="Napier J."/>
            <person name="Ogata H."/>
            <person name="Sarno A.F."/>
            <person name="Shmutz J."/>
            <person name="Schroeder D."/>
            <person name="de Vargas C."/>
            <person name="Verret F."/>
            <person name="von Dassow P."/>
            <person name="Valentin K."/>
            <person name="Van de Peer Y."/>
            <person name="Wheeler G."/>
            <person name="Dacks J.B."/>
            <person name="Delwiche C.F."/>
            <person name="Dyhrman S.T."/>
            <person name="Glockner G."/>
            <person name="John U."/>
            <person name="Richards T."/>
            <person name="Worden A.Z."/>
            <person name="Zhang X."/>
            <person name="Grigoriev I.V."/>
            <person name="Allen A.E."/>
            <person name="Bidle K."/>
            <person name="Borodovsky M."/>
            <person name="Bowler C."/>
            <person name="Brownlee C."/>
            <person name="Cock J.M."/>
            <person name="Elias M."/>
            <person name="Gladyshev V.N."/>
            <person name="Groth M."/>
            <person name="Guda C."/>
            <person name="Hadaegh A."/>
            <person name="Iglesias-Rodriguez M.D."/>
            <person name="Jenkins J."/>
            <person name="Jones B.M."/>
            <person name="Lawson T."/>
            <person name="Leese F."/>
            <person name="Lindquist E."/>
            <person name="Lobanov A."/>
            <person name="Lomsadze A."/>
            <person name="Malik S.B."/>
            <person name="Marsh M.E."/>
            <person name="Mackinder L."/>
            <person name="Mock T."/>
            <person name="Mueller-Roeber B."/>
            <person name="Pagarete A."/>
            <person name="Parker M."/>
            <person name="Probert I."/>
            <person name="Quesneville H."/>
            <person name="Raines C."/>
            <person name="Rensing S.A."/>
            <person name="Riano-Pachon D.M."/>
            <person name="Richier S."/>
            <person name="Rokitta S."/>
            <person name="Shiraiwa Y."/>
            <person name="Soanes D.M."/>
            <person name="van der Giezen M."/>
            <person name="Wahlund T.M."/>
            <person name="Williams B."/>
            <person name="Wilson W."/>
            <person name="Wolfe G."/>
            <person name="Wurch L.L."/>
        </authorList>
    </citation>
    <scope>NUCLEOTIDE SEQUENCE</scope>
</reference>
<feature type="domain" description="ABC transporter" evidence="9">
    <location>
        <begin position="48"/>
        <end position="301"/>
    </location>
</feature>
<dbReference type="RefSeq" id="XP_005765566.1">
    <property type="nucleotide sequence ID" value="XM_005765509.1"/>
</dbReference>
<dbReference type="InterPro" id="IPR043926">
    <property type="entry name" value="ABCG_dom"/>
</dbReference>
<keyword evidence="5" id="KW-0067">ATP-binding</keyword>
<dbReference type="PROSITE" id="PS50893">
    <property type="entry name" value="ABC_TRANSPORTER_2"/>
    <property type="match status" value="1"/>
</dbReference>
<keyword evidence="11" id="KW-1185">Reference proteome</keyword>
<evidence type="ECO:0000256" key="8">
    <source>
        <dbReference type="SAM" id="SignalP"/>
    </source>
</evidence>
<dbReference type="EnsemblProtists" id="EOD13137">
    <property type="protein sequence ID" value="EOD13137"/>
    <property type="gene ID" value="EMIHUDRAFT_464731"/>
</dbReference>
<keyword evidence="7" id="KW-0472">Membrane</keyword>
<dbReference type="GeneID" id="17259319"/>
<dbReference type="PaxDb" id="2903-EOD13137"/>
<accession>A0A0D3IPF2</accession>
<evidence type="ECO:0000259" key="9">
    <source>
        <dbReference type="PROSITE" id="PS50893"/>
    </source>
</evidence>
<dbReference type="eggNOG" id="KOG0061">
    <property type="taxonomic scope" value="Eukaryota"/>
</dbReference>
<dbReference type="Proteomes" id="UP000013827">
    <property type="component" value="Unassembled WGS sequence"/>
</dbReference>
<dbReference type="GO" id="GO:0016887">
    <property type="term" value="F:ATP hydrolysis activity"/>
    <property type="evidence" value="ECO:0007669"/>
    <property type="project" value="InterPro"/>
</dbReference>
<dbReference type="InterPro" id="IPR050352">
    <property type="entry name" value="ABCG_transporters"/>
</dbReference>
<dbReference type="KEGG" id="ehx:EMIHUDRAFT_464731"/>
<dbReference type="InterPro" id="IPR017871">
    <property type="entry name" value="ABC_transporter-like_CS"/>
</dbReference>
<keyword evidence="3" id="KW-0812">Transmembrane</keyword>
<dbReference type="Pfam" id="PF01061">
    <property type="entry name" value="ABC2_membrane"/>
    <property type="match status" value="1"/>
</dbReference>
<evidence type="ECO:0000256" key="2">
    <source>
        <dbReference type="ARBA" id="ARBA00022448"/>
    </source>
</evidence>
<dbReference type="GO" id="GO:0140359">
    <property type="term" value="F:ABC-type transporter activity"/>
    <property type="evidence" value="ECO:0007669"/>
    <property type="project" value="InterPro"/>
</dbReference>
<keyword evidence="6" id="KW-1133">Transmembrane helix</keyword>
<reference evidence="10" key="2">
    <citation type="submission" date="2024-10" db="UniProtKB">
        <authorList>
            <consortium name="EnsemblProtists"/>
        </authorList>
    </citation>
    <scope>IDENTIFICATION</scope>
</reference>
<organism evidence="10 11">
    <name type="scientific">Emiliania huxleyi (strain CCMP1516)</name>
    <dbReference type="NCBI Taxonomy" id="280463"/>
    <lineage>
        <taxon>Eukaryota</taxon>
        <taxon>Haptista</taxon>
        <taxon>Haptophyta</taxon>
        <taxon>Prymnesiophyceae</taxon>
        <taxon>Isochrysidales</taxon>
        <taxon>Noelaerhabdaceae</taxon>
        <taxon>Emiliania</taxon>
    </lineage>
</organism>
<dbReference type="PANTHER" id="PTHR48041:SF41">
    <property type="entry name" value="ABC TRANSPORTER G FAMILY"/>
    <property type="match status" value="1"/>
</dbReference>
<protein>
    <recommendedName>
        <fullName evidence="9">ABC transporter domain-containing protein</fullName>
    </recommendedName>
</protein>
<dbReference type="PROSITE" id="PS00211">
    <property type="entry name" value="ABC_TRANSPORTER_1"/>
    <property type="match status" value="1"/>
</dbReference>
<keyword evidence="4" id="KW-0547">Nucleotide-binding</keyword>
<dbReference type="InterPro" id="IPR003439">
    <property type="entry name" value="ABC_transporter-like_ATP-bd"/>
</dbReference>
<evidence type="ECO:0000256" key="5">
    <source>
        <dbReference type="ARBA" id="ARBA00022840"/>
    </source>
</evidence>
<dbReference type="GO" id="GO:0005524">
    <property type="term" value="F:ATP binding"/>
    <property type="evidence" value="ECO:0007669"/>
    <property type="project" value="UniProtKB-KW"/>
</dbReference>
<evidence type="ECO:0000256" key="7">
    <source>
        <dbReference type="ARBA" id="ARBA00023136"/>
    </source>
</evidence>
<dbReference type="AlphaFoldDB" id="A0A0D3IPF2"/>
<keyword evidence="8" id="KW-0732">Signal</keyword>
<evidence type="ECO:0000256" key="1">
    <source>
        <dbReference type="ARBA" id="ARBA00004141"/>
    </source>
</evidence>
<proteinExistence type="predicted"/>
<evidence type="ECO:0000256" key="4">
    <source>
        <dbReference type="ARBA" id="ARBA00022741"/>
    </source>
</evidence>
<feature type="chain" id="PRO_5044249616" description="ABC transporter domain-containing protein" evidence="8">
    <location>
        <begin position="16"/>
        <end position="562"/>
    </location>
</feature>
<evidence type="ECO:0000313" key="11">
    <source>
        <dbReference type="Proteomes" id="UP000013827"/>
    </source>
</evidence>